<name>A0AA87Y6C2_9BURK</name>
<dbReference type="RefSeq" id="WP_166793464.1">
    <property type="nucleotide sequence ID" value="NZ_BMWW01000001.1"/>
</dbReference>
<dbReference type="EMBL" id="BMWW01000001">
    <property type="protein sequence ID" value="GGY73125.1"/>
    <property type="molecule type" value="Genomic_DNA"/>
</dbReference>
<reference evidence="1" key="1">
    <citation type="journal article" date="2014" name="Int. J. Syst. Evol. Microbiol.">
        <title>Complete genome sequence of Corynebacterium casei LMG S-19264T (=DSM 44701T), isolated from a smear-ripened cheese.</title>
        <authorList>
            <consortium name="US DOE Joint Genome Institute (JGI-PGF)"/>
            <person name="Walter F."/>
            <person name="Albersmeier A."/>
            <person name="Kalinowski J."/>
            <person name="Ruckert C."/>
        </authorList>
    </citation>
    <scope>NUCLEOTIDE SEQUENCE</scope>
    <source>
        <strain evidence="1">KCTC 12344</strain>
    </source>
</reference>
<dbReference type="Proteomes" id="UP000619512">
    <property type="component" value="Unassembled WGS sequence"/>
</dbReference>
<dbReference type="AlphaFoldDB" id="A0AA87Y6C2"/>
<organism evidence="1 2">
    <name type="scientific">Pseudoduganella plicata</name>
    <dbReference type="NCBI Taxonomy" id="321984"/>
    <lineage>
        <taxon>Bacteria</taxon>
        <taxon>Pseudomonadati</taxon>
        <taxon>Pseudomonadota</taxon>
        <taxon>Betaproteobacteria</taxon>
        <taxon>Burkholderiales</taxon>
        <taxon>Oxalobacteraceae</taxon>
        <taxon>Telluria group</taxon>
        <taxon>Pseudoduganella</taxon>
    </lineage>
</organism>
<reference evidence="1" key="2">
    <citation type="submission" date="2022-12" db="EMBL/GenBank/DDBJ databases">
        <authorList>
            <person name="Sun Q."/>
            <person name="Kim S."/>
        </authorList>
    </citation>
    <scope>NUCLEOTIDE SEQUENCE</scope>
    <source>
        <strain evidence="1">KCTC 12344</strain>
    </source>
</reference>
<gene>
    <name evidence="1" type="ORF">GCM10007388_01490</name>
</gene>
<sequence length="57" mass="6430">MPTDYTDAELLESIRELLNDEVLLAEFMKLCNEIRADIRAHETSTHGTLGPGKKLDD</sequence>
<protein>
    <submittedName>
        <fullName evidence="1">Uncharacterized protein</fullName>
    </submittedName>
</protein>
<evidence type="ECO:0000313" key="1">
    <source>
        <dbReference type="EMBL" id="GGY73125.1"/>
    </source>
</evidence>
<comment type="caution">
    <text evidence="1">The sequence shown here is derived from an EMBL/GenBank/DDBJ whole genome shotgun (WGS) entry which is preliminary data.</text>
</comment>
<proteinExistence type="predicted"/>
<evidence type="ECO:0000313" key="2">
    <source>
        <dbReference type="Proteomes" id="UP000619512"/>
    </source>
</evidence>
<accession>A0AA87Y6C2</accession>